<dbReference type="EMBL" id="JACHLY010000001">
    <property type="protein sequence ID" value="MBB5997396.1"/>
    <property type="molecule type" value="Genomic_DNA"/>
</dbReference>
<comment type="caution">
    <text evidence="2">The sequence shown here is derived from an EMBL/GenBank/DDBJ whole genome shotgun (WGS) entry which is preliminary data.</text>
</comment>
<name>A0A841E2Y2_9ACTN</name>
<sequence>MPFRPSTRAADLDEPAPGPVRGRLTVRVRSVASRLGRSGRKVRCGAAGAGQRVRRAAVDLYRDRRTTAGLPGNRC</sequence>
<evidence type="ECO:0000313" key="2">
    <source>
        <dbReference type="EMBL" id="MBB5997396.1"/>
    </source>
</evidence>
<reference evidence="2 3" key="1">
    <citation type="submission" date="2020-08" db="EMBL/GenBank/DDBJ databases">
        <title>Sequencing the genomes of 1000 actinobacteria strains.</title>
        <authorList>
            <person name="Klenk H.-P."/>
        </authorList>
    </citation>
    <scope>NUCLEOTIDE SEQUENCE [LARGE SCALE GENOMIC DNA]</scope>
    <source>
        <strain evidence="2 3">DSM 44593</strain>
    </source>
</reference>
<accession>A0A841E2Y2</accession>
<organism evidence="2 3">
    <name type="scientific">Streptomonospora salina</name>
    <dbReference type="NCBI Taxonomy" id="104205"/>
    <lineage>
        <taxon>Bacteria</taxon>
        <taxon>Bacillati</taxon>
        <taxon>Actinomycetota</taxon>
        <taxon>Actinomycetes</taxon>
        <taxon>Streptosporangiales</taxon>
        <taxon>Nocardiopsidaceae</taxon>
        <taxon>Streptomonospora</taxon>
    </lineage>
</organism>
<gene>
    <name evidence="2" type="ORF">HNR25_001147</name>
</gene>
<dbReference type="AlphaFoldDB" id="A0A841E2Y2"/>
<proteinExistence type="predicted"/>
<feature type="region of interest" description="Disordered" evidence="1">
    <location>
        <begin position="1"/>
        <end position="22"/>
    </location>
</feature>
<evidence type="ECO:0000313" key="3">
    <source>
        <dbReference type="Proteomes" id="UP000578077"/>
    </source>
</evidence>
<dbReference type="Proteomes" id="UP000578077">
    <property type="component" value="Unassembled WGS sequence"/>
</dbReference>
<keyword evidence="3" id="KW-1185">Reference proteome</keyword>
<protein>
    <submittedName>
        <fullName evidence="2">Uncharacterized protein</fullName>
    </submittedName>
</protein>
<evidence type="ECO:0000256" key="1">
    <source>
        <dbReference type="SAM" id="MobiDB-lite"/>
    </source>
</evidence>